<sequence length="49" mass="5746">MKDLILKRDVDKYLNKWILDLKRKSLLIDGANRVGKTTSMFSVCKKFKS</sequence>
<proteinExistence type="predicted"/>
<dbReference type="Proteomes" id="UP000823613">
    <property type="component" value="Unassembled WGS sequence"/>
</dbReference>
<evidence type="ECO:0000313" key="2">
    <source>
        <dbReference type="Proteomes" id="UP000823613"/>
    </source>
</evidence>
<evidence type="ECO:0000313" key="1">
    <source>
        <dbReference type="EMBL" id="MBO8427177.1"/>
    </source>
</evidence>
<name>A0A9D9GWT8_9BACL</name>
<evidence type="ECO:0008006" key="3">
    <source>
        <dbReference type="Google" id="ProtNLM"/>
    </source>
</evidence>
<dbReference type="EMBL" id="JADIMY010000026">
    <property type="protein sequence ID" value="MBO8427177.1"/>
    <property type="molecule type" value="Genomic_DNA"/>
</dbReference>
<accession>A0A9D9GWT8</accession>
<dbReference type="AlphaFoldDB" id="A0A9D9GWT8"/>
<comment type="caution">
    <text evidence="1">The sequence shown here is derived from an EMBL/GenBank/DDBJ whole genome shotgun (WGS) entry which is preliminary data.</text>
</comment>
<reference evidence="1" key="1">
    <citation type="submission" date="2020-10" db="EMBL/GenBank/DDBJ databases">
        <authorList>
            <person name="Gilroy R."/>
        </authorList>
    </citation>
    <scope>NUCLEOTIDE SEQUENCE</scope>
    <source>
        <strain evidence="1">11159</strain>
    </source>
</reference>
<reference evidence="1" key="2">
    <citation type="journal article" date="2021" name="PeerJ">
        <title>Extensive microbial diversity within the chicken gut microbiome revealed by metagenomics and culture.</title>
        <authorList>
            <person name="Gilroy R."/>
            <person name="Ravi A."/>
            <person name="Getino M."/>
            <person name="Pursley I."/>
            <person name="Horton D.L."/>
            <person name="Alikhan N.F."/>
            <person name="Baker D."/>
            <person name="Gharbi K."/>
            <person name="Hall N."/>
            <person name="Watson M."/>
            <person name="Adriaenssens E.M."/>
            <person name="Foster-Nyarko E."/>
            <person name="Jarju S."/>
            <person name="Secka A."/>
            <person name="Antonio M."/>
            <person name="Oren A."/>
            <person name="Chaudhuri R.R."/>
            <person name="La Ragione R."/>
            <person name="Hildebrand F."/>
            <person name="Pallen M.J."/>
        </authorList>
    </citation>
    <scope>NUCLEOTIDE SEQUENCE</scope>
    <source>
        <strain evidence="1">11159</strain>
    </source>
</reference>
<organism evidence="1 2">
    <name type="scientific">Candidatus Onthovivens merdipullorum</name>
    <dbReference type="NCBI Taxonomy" id="2840889"/>
    <lineage>
        <taxon>Bacteria</taxon>
        <taxon>Bacillati</taxon>
        <taxon>Bacillota</taxon>
        <taxon>Bacilli</taxon>
        <taxon>Bacillales</taxon>
        <taxon>Candidatus Onthovivens</taxon>
    </lineage>
</organism>
<gene>
    <name evidence="1" type="ORF">IAC58_01290</name>
</gene>
<protein>
    <recommendedName>
        <fullName evidence="3">AAA domain-containing protein</fullName>
    </recommendedName>
</protein>